<dbReference type="GO" id="GO:0005634">
    <property type="term" value="C:nucleus"/>
    <property type="evidence" value="ECO:0007669"/>
    <property type="project" value="TreeGrafter"/>
</dbReference>
<dbReference type="GeneID" id="9686056"/>
<feature type="non-terminal residue" evidence="2">
    <location>
        <position position="1"/>
    </location>
</feature>
<dbReference type="CDD" id="cd06257">
    <property type="entry name" value="DnaJ"/>
    <property type="match status" value="1"/>
</dbReference>
<reference evidence="2 3" key="1">
    <citation type="journal article" date="2009" name="Science">
        <title>Green evolution and dynamic adaptations revealed by genomes of the marine picoeukaryotes Micromonas.</title>
        <authorList>
            <person name="Worden A.Z."/>
            <person name="Lee J.H."/>
            <person name="Mock T."/>
            <person name="Rouze P."/>
            <person name="Simmons M.P."/>
            <person name="Aerts A.L."/>
            <person name="Allen A.E."/>
            <person name="Cuvelier M.L."/>
            <person name="Derelle E."/>
            <person name="Everett M.V."/>
            <person name="Foulon E."/>
            <person name="Grimwood J."/>
            <person name="Gundlach H."/>
            <person name="Henrissat B."/>
            <person name="Napoli C."/>
            <person name="McDonald S.M."/>
            <person name="Parker M.S."/>
            <person name="Rombauts S."/>
            <person name="Salamov A."/>
            <person name="Von Dassow P."/>
            <person name="Badger J.H."/>
            <person name="Coutinho P.M."/>
            <person name="Demir E."/>
            <person name="Dubchak I."/>
            <person name="Gentemann C."/>
            <person name="Eikrem W."/>
            <person name="Gready J.E."/>
            <person name="John U."/>
            <person name="Lanier W."/>
            <person name="Lindquist E.A."/>
            <person name="Lucas S."/>
            <person name="Mayer K.F."/>
            <person name="Moreau H."/>
            <person name="Not F."/>
            <person name="Otillar R."/>
            <person name="Panaud O."/>
            <person name="Pangilinan J."/>
            <person name="Paulsen I."/>
            <person name="Piegu B."/>
            <person name="Poliakov A."/>
            <person name="Robbens S."/>
            <person name="Schmutz J."/>
            <person name="Toulza E."/>
            <person name="Wyss T."/>
            <person name="Zelensky A."/>
            <person name="Zhou K."/>
            <person name="Armbrust E.V."/>
            <person name="Bhattacharya D."/>
            <person name="Goodenough U.W."/>
            <person name="Van de Peer Y."/>
            <person name="Grigoriev I.V."/>
        </authorList>
    </citation>
    <scope>NUCLEOTIDE SEQUENCE [LARGE SCALE GENOMIC DNA]</scope>
    <source>
        <strain evidence="2 3">CCMP1545</strain>
    </source>
</reference>
<sequence>YYDTLGISKDASPADIKKAYRRQAIKWHPDKNSDPGAEAKFQEIANAYEILSDDNARKRYDMYGKDGLGGG</sequence>
<dbReference type="GO" id="GO:0051082">
    <property type="term" value="F:unfolded protein binding"/>
    <property type="evidence" value="ECO:0007669"/>
    <property type="project" value="TreeGrafter"/>
</dbReference>
<dbReference type="SUPFAM" id="SSF46565">
    <property type="entry name" value="Chaperone J-domain"/>
    <property type="match status" value="1"/>
</dbReference>
<organism evidence="3">
    <name type="scientific">Micromonas pusilla (strain CCMP1545)</name>
    <name type="common">Picoplanktonic green alga</name>
    <dbReference type="NCBI Taxonomy" id="564608"/>
    <lineage>
        <taxon>Eukaryota</taxon>
        <taxon>Viridiplantae</taxon>
        <taxon>Chlorophyta</taxon>
        <taxon>Mamiellophyceae</taxon>
        <taxon>Mamiellales</taxon>
        <taxon>Mamiellaceae</taxon>
        <taxon>Micromonas</taxon>
    </lineage>
</organism>
<feature type="non-terminal residue" evidence="2">
    <location>
        <position position="71"/>
    </location>
</feature>
<dbReference type="KEGG" id="mpp:MICPUCDRAFT_8511"/>
<dbReference type="PANTHER" id="PTHR43948">
    <property type="entry name" value="DNAJ HOMOLOG SUBFAMILY B"/>
    <property type="match status" value="1"/>
</dbReference>
<dbReference type="RefSeq" id="XP_003060619.1">
    <property type="nucleotide sequence ID" value="XM_003060573.1"/>
</dbReference>
<dbReference type="Gene3D" id="1.10.287.110">
    <property type="entry name" value="DnaJ domain"/>
    <property type="match status" value="1"/>
</dbReference>
<dbReference type="InterPro" id="IPR036869">
    <property type="entry name" value="J_dom_sf"/>
</dbReference>
<feature type="domain" description="J" evidence="1">
    <location>
        <begin position="1"/>
        <end position="64"/>
    </location>
</feature>
<gene>
    <name evidence="2" type="ORF">MICPUCDRAFT_8511</name>
</gene>
<protein>
    <submittedName>
        <fullName evidence="2">Predicted protein</fullName>
    </submittedName>
</protein>
<dbReference type="GO" id="GO:0005737">
    <property type="term" value="C:cytoplasm"/>
    <property type="evidence" value="ECO:0007669"/>
    <property type="project" value="TreeGrafter"/>
</dbReference>
<dbReference type="EMBL" id="GG663742">
    <property type="protein sequence ID" value="EEH55388.1"/>
    <property type="molecule type" value="Genomic_DNA"/>
</dbReference>
<dbReference type="SMART" id="SM00271">
    <property type="entry name" value="DnaJ"/>
    <property type="match status" value="1"/>
</dbReference>
<accession>C1MX30</accession>
<dbReference type="Pfam" id="PF00226">
    <property type="entry name" value="DnaJ"/>
    <property type="match status" value="1"/>
</dbReference>
<dbReference type="eggNOG" id="KOG0715">
    <property type="taxonomic scope" value="Eukaryota"/>
</dbReference>
<evidence type="ECO:0000313" key="2">
    <source>
        <dbReference type="EMBL" id="EEH55388.1"/>
    </source>
</evidence>
<evidence type="ECO:0000313" key="3">
    <source>
        <dbReference type="Proteomes" id="UP000001876"/>
    </source>
</evidence>
<name>C1MX30_MICPC</name>
<dbReference type="PROSITE" id="PS50076">
    <property type="entry name" value="DNAJ_2"/>
    <property type="match status" value="1"/>
</dbReference>
<dbReference type="STRING" id="564608.C1MX30"/>
<evidence type="ECO:0000259" key="1">
    <source>
        <dbReference type="PROSITE" id="PS50076"/>
    </source>
</evidence>
<proteinExistence type="predicted"/>
<keyword evidence="3" id="KW-1185">Reference proteome</keyword>
<dbReference type="GO" id="GO:0051087">
    <property type="term" value="F:protein-folding chaperone binding"/>
    <property type="evidence" value="ECO:0007669"/>
    <property type="project" value="TreeGrafter"/>
</dbReference>
<dbReference type="PRINTS" id="PR00625">
    <property type="entry name" value="JDOMAIN"/>
</dbReference>
<dbReference type="PANTHER" id="PTHR43948:SF10">
    <property type="entry name" value="MRJ, ISOFORM E"/>
    <property type="match status" value="1"/>
</dbReference>
<dbReference type="OrthoDB" id="498825at2759"/>
<dbReference type="OMA" id="CHREQVP"/>
<dbReference type="InterPro" id="IPR001623">
    <property type="entry name" value="DnaJ_domain"/>
</dbReference>
<dbReference type="PROSITE" id="PS00636">
    <property type="entry name" value="DNAJ_1"/>
    <property type="match status" value="1"/>
</dbReference>
<dbReference type="InterPro" id="IPR018253">
    <property type="entry name" value="DnaJ_domain_CS"/>
</dbReference>
<dbReference type="GO" id="GO:0044183">
    <property type="term" value="F:protein folding chaperone"/>
    <property type="evidence" value="ECO:0007669"/>
    <property type="project" value="TreeGrafter"/>
</dbReference>
<dbReference type="Proteomes" id="UP000001876">
    <property type="component" value="Unassembled WGS sequence"/>
</dbReference>
<dbReference type="AlphaFoldDB" id="C1MX30"/>